<dbReference type="EMBL" id="CP053587">
    <property type="protein sequence ID" value="WNZ27645.1"/>
    <property type="molecule type" value="Genomic_DNA"/>
</dbReference>
<gene>
    <name evidence="2" type="ORF">HJG54_32870</name>
</gene>
<dbReference type="InterPro" id="IPR025578">
    <property type="entry name" value="DUF4359"/>
</dbReference>
<dbReference type="AlphaFoldDB" id="A0AA97AJC8"/>
<accession>A0AA97AJC8</accession>
<reference evidence="2" key="1">
    <citation type="submission" date="2020-05" db="EMBL/GenBank/DDBJ databases">
        <authorList>
            <person name="Zhu T."/>
            <person name="Keshari N."/>
            <person name="Lu X."/>
        </authorList>
    </citation>
    <scope>NUCLEOTIDE SEQUENCE</scope>
    <source>
        <strain evidence="2">NK1-12</strain>
    </source>
</reference>
<sequence>MPRLIPVPALFLTALFSLLAATNPDKQEYAEHLVWTFQTTTCQQVQQPPAMHVACSTISLLPTDQAAKLIASYSQQQNFVFFSLYTTNFLGLQHRSIGVGKMFVPQPKLHSQQSLLAVR</sequence>
<organism evidence="2">
    <name type="scientific">Leptolyngbya sp. NK1-12</name>
    <dbReference type="NCBI Taxonomy" id="2547451"/>
    <lineage>
        <taxon>Bacteria</taxon>
        <taxon>Bacillati</taxon>
        <taxon>Cyanobacteriota</taxon>
        <taxon>Cyanophyceae</taxon>
        <taxon>Leptolyngbyales</taxon>
        <taxon>Leptolyngbyaceae</taxon>
        <taxon>Leptolyngbya group</taxon>
        <taxon>Leptolyngbya</taxon>
    </lineage>
</organism>
<feature type="signal peptide" evidence="1">
    <location>
        <begin position="1"/>
        <end position="20"/>
    </location>
</feature>
<evidence type="ECO:0000256" key="1">
    <source>
        <dbReference type="SAM" id="SignalP"/>
    </source>
</evidence>
<dbReference type="Pfam" id="PF14271">
    <property type="entry name" value="DUF4359"/>
    <property type="match status" value="1"/>
</dbReference>
<proteinExistence type="predicted"/>
<keyword evidence="1" id="KW-0732">Signal</keyword>
<name>A0AA97AJC8_9CYAN</name>
<dbReference type="RefSeq" id="WP_316436059.1">
    <property type="nucleotide sequence ID" value="NZ_CP053587.1"/>
</dbReference>
<protein>
    <submittedName>
        <fullName evidence="2">DUF4359 domain-containing protein</fullName>
    </submittedName>
</protein>
<feature type="chain" id="PRO_5041724183" evidence="1">
    <location>
        <begin position="21"/>
        <end position="119"/>
    </location>
</feature>
<evidence type="ECO:0000313" key="2">
    <source>
        <dbReference type="EMBL" id="WNZ27645.1"/>
    </source>
</evidence>